<keyword evidence="2" id="KW-1185">Reference proteome</keyword>
<dbReference type="AlphaFoldDB" id="A0A482VC59"/>
<accession>A0A482VC59</accession>
<comment type="caution">
    <text evidence="1">The sequence shown here is derived from an EMBL/GenBank/DDBJ whole genome shotgun (WGS) entry which is preliminary data.</text>
</comment>
<evidence type="ECO:0000313" key="2">
    <source>
        <dbReference type="Proteomes" id="UP000292052"/>
    </source>
</evidence>
<name>A0A482VC59_ASBVE</name>
<protein>
    <submittedName>
        <fullName evidence="1">Uncharacterized protein</fullName>
    </submittedName>
</protein>
<sequence length="32" mass="3687">MPRPCKDGWMITFPAGVLALEDQFYGQCDRQI</sequence>
<dbReference type="Proteomes" id="UP000292052">
    <property type="component" value="Unassembled WGS sequence"/>
</dbReference>
<proteinExistence type="predicted"/>
<organism evidence="1 2">
    <name type="scientific">Asbolus verrucosus</name>
    <name type="common">Desert ironclad beetle</name>
    <dbReference type="NCBI Taxonomy" id="1661398"/>
    <lineage>
        <taxon>Eukaryota</taxon>
        <taxon>Metazoa</taxon>
        <taxon>Ecdysozoa</taxon>
        <taxon>Arthropoda</taxon>
        <taxon>Hexapoda</taxon>
        <taxon>Insecta</taxon>
        <taxon>Pterygota</taxon>
        <taxon>Neoptera</taxon>
        <taxon>Endopterygota</taxon>
        <taxon>Coleoptera</taxon>
        <taxon>Polyphaga</taxon>
        <taxon>Cucujiformia</taxon>
        <taxon>Tenebrionidae</taxon>
        <taxon>Pimeliinae</taxon>
        <taxon>Asbolus</taxon>
    </lineage>
</organism>
<evidence type="ECO:0000313" key="1">
    <source>
        <dbReference type="EMBL" id="RZB40867.1"/>
    </source>
</evidence>
<dbReference type="EMBL" id="QDEB01115184">
    <property type="protein sequence ID" value="RZB40867.1"/>
    <property type="molecule type" value="Genomic_DNA"/>
</dbReference>
<gene>
    <name evidence="1" type="ORF">BDFB_014361</name>
</gene>
<reference evidence="1 2" key="1">
    <citation type="submission" date="2017-03" db="EMBL/GenBank/DDBJ databases">
        <title>Genome of the blue death feigning beetle - Asbolus verrucosus.</title>
        <authorList>
            <person name="Rider S.D."/>
        </authorList>
    </citation>
    <scope>NUCLEOTIDE SEQUENCE [LARGE SCALE GENOMIC DNA]</scope>
    <source>
        <strain evidence="1">Butters</strain>
        <tissue evidence="1">Head and leg muscle</tissue>
    </source>
</reference>